<dbReference type="EMBL" id="NJHN03000101">
    <property type="protein sequence ID" value="KAH9415012.1"/>
    <property type="molecule type" value="Genomic_DNA"/>
</dbReference>
<dbReference type="PANTHER" id="PTHR31633">
    <property type="entry name" value="H/ACA RIBONUCLEOPROTEIN COMPLEX NON-CORE SUBUNIT NAF1"/>
    <property type="match status" value="1"/>
</dbReference>
<feature type="region of interest" description="Disordered" evidence="8">
    <location>
        <begin position="73"/>
        <end position="106"/>
    </location>
</feature>
<dbReference type="InterPro" id="IPR040309">
    <property type="entry name" value="Naf1"/>
</dbReference>
<dbReference type="Proteomes" id="UP000887458">
    <property type="component" value="Unassembled WGS sequence"/>
</dbReference>
<keyword evidence="4" id="KW-0597">Phosphoprotein</keyword>
<feature type="compositionally biased region" description="Acidic residues" evidence="8">
    <location>
        <begin position="92"/>
        <end position="106"/>
    </location>
</feature>
<gene>
    <name evidence="9" type="primary">NAF1</name>
    <name evidence="9" type="ORF">DERP_014305</name>
</gene>
<evidence type="ECO:0000256" key="8">
    <source>
        <dbReference type="SAM" id="MobiDB-lite"/>
    </source>
</evidence>
<comment type="function">
    <text evidence="7">Required for ribosome biogenesis. Part of a complex which catalyzes pseudouridylation of rRNA. This involves the isomerization of uridine such that the ribose is subsequently attached to C5, instead of the normal N1. Pseudouridine ("psi") residues may serve to stabilize the conformation of rRNAs.</text>
</comment>
<comment type="similarity">
    <text evidence="7">Belongs to the GAR1 family.</text>
</comment>
<dbReference type="PANTHER" id="PTHR31633:SF1">
    <property type="entry name" value="H_ACA RIBONUCLEOPROTEIN COMPLEX NON-CORE SUBUNIT NAF1"/>
    <property type="match status" value="1"/>
</dbReference>
<keyword evidence="5 7" id="KW-0694">RNA-binding</keyword>
<organism evidence="9 10">
    <name type="scientific">Dermatophagoides pteronyssinus</name>
    <name type="common">European house dust mite</name>
    <dbReference type="NCBI Taxonomy" id="6956"/>
    <lineage>
        <taxon>Eukaryota</taxon>
        <taxon>Metazoa</taxon>
        <taxon>Ecdysozoa</taxon>
        <taxon>Arthropoda</taxon>
        <taxon>Chelicerata</taxon>
        <taxon>Arachnida</taxon>
        <taxon>Acari</taxon>
        <taxon>Acariformes</taxon>
        <taxon>Sarcoptiformes</taxon>
        <taxon>Astigmata</taxon>
        <taxon>Psoroptidia</taxon>
        <taxon>Analgoidea</taxon>
        <taxon>Pyroglyphidae</taxon>
        <taxon>Dermatophagoidinae</taxon>
        <taxon>Dermatophagoides</taxon>
    </lineage>
</organism>
<comment type="subunit">
    <text evidence="7">Component of the small nucleolar ribonucleoprotein particles containing H/ACA-type snoRNAs (H/ACA snoRNPs).</text>
</comment>
<evidence type="ECO:0000256" key="4">
    <source>
        <dbReference type="ARBA" id="ARBA00022553"/>
    </source>
</evidence>
<keyword evidence="3 7" id="KW-0698">rRNA processing</keyword>
<evidence type="ECO:0000256" key="1">
    <source>
        <dbReference type="ARBA" id="ARBA00009801"/>
    </source>
</evidence>
<comment type="similarity">
    <text evidence="1">Belongs to the NAF1 family.</text>
</comment>
<evidence type="ECO:0000256" key="5">
    <source>
        <dbReference type="ARBA" id="ARBA00022884"/>
    </source>
</evidence>
<dbReference type="InterPro" id="IPR007504">
    <property type="entry name" value="H/ACA_rnp_Gar1/Naf1"/>
</dbReference>
<keyword evidence="6 7" id="KW-0539">Nucleus</keyword>
<keyword evidence="10" id="KW-1185">Reference proteome</keyword>
<evidence type="ECO:0000256" key="2">
    <source>
        <dbReference type="ARBA" id="ARBA00022517"/>
    </source>
</evidence>
<evidence type="ECO:0000313" key="10">
    <source>
        <dbReference type="Proteomes" id="UP000887458"/>
    </source>
</evidence>
<feature type="region of interest" description="Disordered" evidence="8">
    <location>
        <begin position="9"/>
        <end position="31"/>
    </location>
</feature>
<feature type="compositionally biased region" description="Basic and acidic residues" evidence="8">
    <location>
        <begin position="241"/>
        <end position="255"/>
    </location>
</feature>
<dbReference type="Pfam" id="PF04410">
    <property type="entry name" value="Gar1"/>
    <property type="match status" value="1"/>
</dbReference>
<reference evidence="9 10" key="1">
    <citation type="journal article" date="2018" name="J. Allergy Clin. Immunol.">
        <title>High-quality assembly of Dermatophagoides pteronyssinus genome and transcriptome reveals a wide range of novel allergens.</title>
        <authorList>
            <person name="Liu X.Y."/>
            <person name="Yang K.Y."/>
            <person name="Wang M.Q."/>
            <person name="Kwok J.S."/>
            <person name="Zeng X."/>
            <person name="Yang Z."/>
            <person name="Xiao X.J."/>
            <person name="Lau C.P."/>
            <person name="Li Y."/>
            <person name="Huang Z.M."/>
            <person name="Ba J.G."/>
            <person name="Yim A.K."/>
            <person name="Ouyang C.Y."/>
            <person name="Ngai S.M."/>
            <person name="Chan T.F."/>
            <person name="Leung E.L."/>
            <person name="Liu L."/>
            <person name="Liu Z.G."/>
            <person name="Tsui S.K."/>
        </authorList>
    </citation>
    <scope>NUCLEOTIDE SEQUENCE [LARGE SCALE GENOMIC DNA]</scope>
    <source>
        <strain evidence="9">Derp</strain>
    </source>
</reference>
<protein>
    <recommendedName>
        <fullName evidence="7">H/ACA ribonucleoprotein complex subunit</fullName>
    </recommendedName>
</protein>
<name>A0ABQ8IXH7_DERPT</name>
<dbReference type="InterPro" id="IPR009000">
    <property type="entry name" value="Transl_B-barrel_sf"/>
</dbReference>
<feature type="region of interest" description="Disordered" evidence="8">
    <location>
        <begin position="241"/>
        <end position="263"/>
    </location>
</feature>
<dbReference type="SUPFAM" id="SSF50447">
    <property type="entry name" value="Translation proteins"/>
    <property type="match status" value="1"/>
</dbReference>
<sequence>MIHQSIVAYSSDSDVCMNDDDDDNDNRVDNQQLNQISSEELIIKKIINRLLFKVEKRYLHQFVNSFRSHREQPFHYDTDDTDDDHLSPWSPDDNESDINVDDESDSETMTACKTEGELTFDELPKIERLNIHSPVEQLTQIGTINSFVNQLVIVQSFTTVHVLDLDSTLFLKDGSPLGQIFDVIGPVRQPNYVVRFNSSKEIRDMNLSINMAVYYNGCFPEPYTKYVFVNHLIRQKGCDASWKDNNEPPPEHQDYSDDEQERQARWKFQAKSRLNPTKYE</sequence>
<comment type="caution">
    <text evidence="9">The sequence shown here is derived from an EMBL/GenBank/DDBJ whole genome shotgun (WGS) entry which is preliminary data.</text>
</comment>
<evidence type="ECO:0000256" key="7">
    <source>
        <dbReference type="RuleBase" id="RU364004"/>
    </source>
</evidence>
<reference evidence="9 10" key="2">
    <citation type="journal article" date="2022" name="Mol. Biol. Evol.">
        <title>Comparative Genomics Reveals Insights into the Divergent Evolution of Astigmatic Mites and Household Pest Adaptations.</title>
        <authorList>
            <person name="Xiong Q."/>
            <person name="Wan A.T."/>
            <person name="Liu X."/>
            <person name="Fung C.S."/>
            <person name="Xiao X."/>
            <person name="Malainual N."/>
            <person name="Hou J."/>
            <person name="Wang L."/>
            <person name="Wang M."/>
            <person name="Yang K.Y."/>
            <person name="Cui Y."/>
            <person name="Leung E.L."/>
            <person name="Nong W."/>
            <person name="Shin S.K."/>
            <person name="Au S.W."/>
            <person name="Jeong K.Y."/>
            <person name="Chew F.T."/>
            <person name="Hui J.H."/>
            <person name="Leung T.F."/>
            <person name="Tungtrongchitr A."/>
            <person name="Zhong N."/>
            <person name="Liu Z."/>
            <person name="Tsui S.K."/>
        </authorList>
    </citation>
    <scope>NUCLEOTIDE SEQUENCE [LARGE SCALE GENOMIC DNA]</scope>
    <source>
        <strain evidence="9">Derp</strain>
    </source>
</reference>
<evidence type="ECO:0000256" key="3">
    <source>
        <dbReference type="ARBA" id="ARBA00022552"/>
    </source>
</evidence>
<comment type="subcellular location">
    <subcellularLocation>
        <location evidence="7">Nucleus</location>
        <location evidence="7">Nucleolus</location>
    </subcellularLocation>
</comment>
<accession>A0ABQ8IXH7</accession>
<proteinExistence type="inferred from homology"/>
<keyword evidence="7 9" id="KW-0687">Ribonucleoprotein</keyword>
<dbReference type="InterPro" id="IPR038664">
    <property type="entry name" value="Gar1/Naf1_Cbf5-bd_sf"/>
</dbReference>
<evidence type="ECO:0000256" key="6">
    <source>
        <dbReference type="ARBA" id="ARBA00023242"/>
    </source>
</evidence>
<dbReference type="GO" id="GO:1990904">
    <property type="term" value="C:ribonucleoprotein complex"/>
    <property type="evidence" value="ECO:0007669"/>
    <property type="project" value="UniProtKB-KW"/>
</dbReference>
<keyword evidence="2 7" id="KW-0690">Ribosome biogenesis</keyword>
<dbReference type="Gene3D" id="2.40.10.230">
    <property type="entry name" value="Probable tRNA pseudouridine synthase domain"/>
    <property type="match status" value="1"/>
</dbReference>
<evidence type="ECO:0000313" key="9">
    <source>
        <dbReference type="EMBL" id="KAH9415012.1"/>
    </source>
</evidence>